<dbReference type="Pfam" id="PF04186">
    <property type="entry name" value="FxsA"/>
    <property type="match status" value="1"/>
</dbReference>
<evidence type="ECO:0000313" key="3">
    <source>
        <dbReference type="EMBL" id="QUN05444.1"/>
    </source>
</evidence>
<dbReference type="RefSeq" id="WP_212594475.1">
    <property type="nucleotide sequence ID" value="NZ_CP073587.1"/>
</dbReference>
<sequence length="174" mass="19243">MPFLILLVAVIFLPMVELSVLMQVGDVLGTLNTVALVILTAVVGISLVKSQGLNTLMAVQRKLAQGEAPGEEIVEGMLLGLAGILLVVPGFVTDFVGVIFLTPICRKVIAKFMYKHMKMRVVMSPYNGRAPFNRQQPPKKDDVIDGEYEHKPDPSDKRPDSHQLHHDDDDKRDN</sequence>
<dbReference type="PANTHER" id="PTHR35335">
    <property type="entry name" value="UPF0716 PROTEIN FXSA"/>
    <property type="match status" value="1"/>
</dbReference>
<feature type="transmembrane region" description="Helical" evidence="2">
    <location>
        <begin position="28"/>
        <end position="48"/>
    </location>
</feature>
<keyword evidence="4" id="KW-1185">Reference proteome</keyword>
<name>A0ABX7YS30_9GAMM</name>
<keyword evidence="2" id="KW-0812">Transmembrane</keyword>
<evidence type="ECO:0000256" key="2">
    <source>
        <dbReference type="SAM" id="Phobius"/>
    </source>
</evidence>
<dbReference type="Proteomes" id="UP000679575">
    <property type="component" value="Chromosome"/>
</dbReference>
<dbReference type="NCBIfam" id="NF008528">
    <property type="entry name" value="PRK11463.1-2"/>
    <property type="match status" value="1"/>
</dbReference>
<feature type="compositionally biased region" description="Basic and acidic residues" evidence="1">
    <location>
        <begin position="138"/>
        <end position="174"/>
    </location>
</feature>
<evidence type="ECO:0000313" key="4">
    <source>
        <dbReference type="Proteomes" id="UP000679575"/>
    </source>
</evidence>
<keyword evidence="2" id="KW-0472">Membrane</keyword>
<reference evidence="3 4" key="1">
    <citation type="submission" date="2021-04" db="EMBL/GenBank/DDBJ databases">
        <title>Novel species identification of genus Shewanella.</title>
        <authorList>
            <person name="Liu G."/>
        </authorList>
    </citation>
    <scope>NUCLEOTIDE SEQUENCE [LARGE SCALE GENOMIC DNA]</scope>
    <source>
        <strain evidence="3 4">FJAT-54481</strain>
    </source>
</reference>
<feature type="region of interest" description="Disordered" evidence="1">
    <location>
        <begin position="128"/>
        <end position="174"/>
    </location>
</feature>
<gene>
    <name evidence="3" type="ORF">KDN34_14795</name>
</gene>
<accession>A0ABX7YS30</accession>
<evidence type="ECO:0000256" key="1">
    <source>
        <dbReference type="SAM" id="MobiDB-lite"/>
    </source>
</evidence>
<dbReference type="PANTHER" id="PTHR35335:SF1">
    <property type="entry name" value="UPF0716 PROTEIN FXSA"/>
    <property type="match status" value="1"/>
</dbReference>
<dbReference type="InterPro" id="IPR007313">
    <property type="entry name" value="FxsA"/>
</dbReference>
<organism evidence="3 4">
    <name type="scientific">Shewanella yunxiaonensis</name>
    <dbReference type="NCBI Taxonomy" id="2829809"/>
    <lineage>
        <taxon>Bacteria</taxon>
        <taxon>Pseudomonadati</taxon>
        <taxon>Pseudomonadota</taxon>
        <taxon>Gammaproteobacteria</taxon>
        <taxon>Alteromonadales</taxon>
        <taxon>Shewanellaceae</taxon>
        <taxon>Shewanella</taxon>
    </lineage>
</organism>
<proteinExistence type="predicted"/>
<protein>
    <submittedName>
        <fullName evidence="3">FxsA family protein</fullName>
    </submittedName>
</protein>
<dbReference type="EMBL" id="CP073587">
    <property type="protein sequence ID" value="QUN05444.1"/>
    <property type="molecule type" value="Genomic_DNA"/>
</dbReference>
<keyword evidence="2" id="KW-1133">Transmembrane helix</keyword>